<dbReference type="InterPro" id="IPR014752">
    <property type="entry name" value="Arrestin-like_C"/>
</dbReference>
<protein>
    <recommendedName>
        <fullName evidence="2">Arrestin-like N-terminal domain-containing protein</fullName>
    </recommendedName>
</protein>
<dbReference type="OrthoDB" id="3365616at2759"/>
<feature type="region of interest" description="Disordered" evidence="1">
    <location>
        <begin position="376"/>
        <end position="436"/>
    </location>
</feature>
<dbReference type="STRING" id="1149755.A0A2J6R1F0"/>
<dbReference type="SUPFAM" id="SSF81296">
    <property type="entry name" value="E set domains"/>
    <property type="match status" value="1"/>
</dbReference>
<dbReference type="Pfam" id="PF00339">
    <property type="entry name" value="Arrestin_N"/>
    <property type="match status" value="1"/>
</dbReference>
<organism evidence="3 4">
    <name type="scientific">Hyaloscypha variabilis (strain UAMH 11265 / GT02V1 / F)</name>
    <name type="common">Meliniomyces variabilis</name>
    <dbReference type="NCBI Taxonomy" id="1149755"/>
    <lineage>
        <taxon>Eukaryota</taxon>
        <taxon>Fungi</taxon>
        <taxon>Dikarya</taxon>
        <taxon>Ascomycota</taxon>
        <taxon>Pezizomycotina</taxon>
        <taxon>Leotiomycetes</taxon>
        <taxon>Helotiales</taxon>
        <taxon>Hyaloscyphaceae</taxon>
        <taxon>Hyaloscypha</taxon>
        <taxon>Hyaloscypha variabilis</taxon>
    </lineage>
</organism>
<evidence type="ECO:0000313" key="3">
    <source>
        <dbReference type="EMBL" id="PMD32344.1"/>
    </source>
</evidence>
<dbReference type="Proteomes" id="UP000235786">
    <property type="component" value="Unassembled WGS sequence"/>
</dbReference>
<dbReference type="GO" id="GO:0070086">
    <property type="term" value="P:ubiquitin-dependent endocytosis"/>
    <property type="evidence" value="ECO:0007669"/>
    <property type="project" value="TreeGrafter"/>
</dbReference>
<name>A0A2J6R1F0_HYAVF</name>
<feature type="compositionally biased region" description="Basic and acidic residues" evidence="1">
    <location>
        <begin position="424"/>
        <end position="436"/>
    </location>
</feature>
<feature type="domain" description="Arrestin-like N-terminal" evidence="2">
    <location>
        <begin position="3"/>
        <end position="191"/>
    </location>
</feature>
<accession>A0A2J6R1F0</accession>
<dbReference type="PANTHER" id="PTHR11188:SF166">
    <property type="entry name" value="ARRESTIN (OR S-ANTIGEN), N-TERMINAL DOMAIN PROTEIN (AFU_ORTHOLOGUE AFUA_7G02050)"/>
    <property type="match status" value="1"/>
</dbReference>
<dbReference type="InterPro" id="IPR050357">
    <property type="entry name" value="Arrestin_domain-protein"/>
</dbReference>
<dbReference type="PANTHER" id="PTHR11188">
    <property type="entry name" value="ARRESTIN DOMAIN CONTAINING PROTEIN"/>
    <property type="match status" value="1"/>
</dbReference>
<dbReference type="EMBL" id="KZ613959">
    <property type="protein sequence ID" value="PMD32344.1"/>
    <property type="molecule type" value="Genomic_DNA"/>
</dbReference>
<proteinExistence type="predicted"/>
<evidence type="ECO:0000259" key="2">
    <source>
        <dbReference type="Pfam" id="PF00339"/>
    </source>
</evidence>
<keyword evidence="4" id="KW-1185">Reference proteome</keyword>
<dbReference type="GO" id="GO:0005886">
    <property type="term" value="C:plasma membrane"/>
    <property type="evidence" value="ECO:0007669"/>
    <property type="project" value="TreeGrafter"/>
</dbReference>
<evidence type="ECO:0000256" key="1">
    <source>
        <dbReference type="SAM" id="MobiDB-lite"/>
    </source>
</evidence>
<reference evidence="3 4" key="1">
    <citation type="submission" date="2016-04" db="EMBL/GenBank/DDBJ databases">
        <title>A degradative enzymes factory behind the ericoid mycorrhizal symbiosis.</title>
        <authorList>
            <consortium name="DOE Joint Genome Institute"/>
            <person name="Martino E."/>
            <person name="Morin E."/>
            <person name="Grelet G."/>
            <person name="Kuo A."/>
            <person name="Kohler A."/>
            <person name="Daghino S."/>
            <person name="Barry K."/>
            <person name="Choi C."/>
            <person name="Cichocki N."/>
            <person name="Clum A."/>
            <person name="Copeland A."/>
            <person name="Hainaut M."/>
            <person name="Haridas S."/>
            <person name="Labutti K."/>
            <person name="Lindquist E."/>
            <person name="Lipzen A."/>
            <person name="Khouja H.-R."/>
            <person name="Murat C."/>
            <person name="Ohm R."/>
            <person name="Olson A."/>
            <person name="Spatafora J."/>
            <person name="Veneault-Fourrey C."/>
            <person name="Henrissat B."/>
            <person name="Grigoriev I."/>
            <person name="Martin F."/>
            <person name="Perotto S."/>
        </authorList>
    </citation>
    <scope>NUCLEOTIDE SEQUENCE [LARGE SCALE GENOMIC DNA]</scope>
    <source>
        <strain evidence="3 4">F</strain>
    </source>
</reference>
<gene>
    <name evidence="3" type="ORF">L207DRAFT_640146</name>
</gene>
<dbReference type="InterPro" id="IPR014756">
    <property type="entry name" value="Ig_E-set"/>
</dbReference>
<sequence length="436" mass="49213">MAVQIQLDDPQRVYTNHETISGRIILNLTHSENVSAIVVKLEGESKSLIEREKGAFQQFNPSVVTADQRAGFQRSGSATENHKILYEVSQVFPIATGEKAADPVYTLRAGKHEYPFKFTISHDNECSHLPSQQKLPDHDPNTFWEASQLPFRHVKRVLPPTLASFGTEASIRYYIKVTVHRPSRLRENRRAERPFRFVPFDPPIVLGSSKEVYARRPYSFQGGPQGEVDARLPSPAILTWDKSIPLRILLRRSGENEEQVYLTFLQLRLFEFTEVRASDVTRVRTHIRPLLGLEVLTIPLWSPLEKETTLNSKLWDHLRFPHAAEPSFETCNLRRSYDLEVGLGLGYTGPPNARRGQTIFVPLRFQVQVFSGRDAASSSRAVQSDEPLPPTYDPSSRPENDAEDLLPGYEDATRSGDVVVESSGEAKGDLKGKISE</sequence>
<dbReference type="GO" id="GO:0030674">
    <property type="term" value="F:protein-macromolecule adaptor activity"/>
    <property type="evidence" value="ECO:0007669"/>
    <property type="project" value="TreeGrafter"/>
</dbReference>
<dbReference type="GO" id="GO:0005829">
    <property type="term" value="C:cytosol"/>
    <property type="evidence" value="ECO:0007669"/>
    <property type="project" value="TreeGrafter"/>
</dbReference>
<dbReference type="Gene3D" id="2.60.40.640">
    <property type="match status" value="1"/>
</dbReference>
<dbReference type="CDD" id="cd22952">
    <property type="entry name" value="ART10-like"/>
    <property type="match status" value="1"/>
</dbReference>
<dbReference type="AlphaFoldDB" id="A0A2J6R1F0"/>
<dbReference type="InterPro" id="IPR011021">
    <property type="entry name" value="Arrestin-like_N"/>
</dbReference>
<dbReference type="GO" id="GO:0031625">
    <property type="term" value="F:ubiquitin protein ligase binding"/>
    <property type="evidence" value="ECO:0007669"/>
    <property type="project" value="TreeGrafter"/>
</dbReference>
<evidence type="ECO:0000313" key="4">
    <source>
        <dbReference type="Proteomes" id="UP000235786"/>
    </source>
</evidence>